<dbReference type="Proteomes" id="UP001465976">
    <property type="component" value="Unassembled WGS sequence"/>
</dbReference>
<dbReference type="EMBL" id="JBAHYK010000424">
    <property type="protein sequence ID" value="KAL0574164.1"/>
    <property type="molecule type" value="Genomic_DNA"/>
</dbReference>
<keyword evidence="1" id="KW-0732">Signal</keyword>
<evidence type="ECO:0000313" key="2">
    <source>
        <dbReference type="EMBL" id="KAL0574164.1"/>
    </source>
</evidence>
<feature type="chain" id="PRO_5046027561" evidence="1">
    <location>
        <begin position="18"/>
        <end position="153"/>
    </location>
</feature>
<gene>
    <name evidence="2" type="ORF">V5O48_007792</name>
</gene>
<evidence type="ECO:0000313" key="3">
    <source>
        <dbReference type="Proteomes" id="UP001465976"/>
    </source>
</evidence>
<feature type="signal peptide" evidence="1">
    <location>
        <begin position="1"/>
        <end position="17"/>
    </location>
</feature>
<evidence type="ECO:0000256" key="1">
    <source>
        <dbReference type="SAM" id="SignalP"/>
    </source>
</evidence>
<protein>
    <submittedName>
        <fullName evidence="2">Uncharacterized protein</fullName>
    </submittedName>
</protein>
<proteinExistence type="predicted"/>
<reference evidence="2 3" key="1">
    <citation type="submission" date="2024-02" db="EMBL/GenBank/DDBJ databases">
        <title>A draft genome for the cacao thread blight pathogen Marasmius crinis-equi.</title>
        <authorList>
            <person name="Cohen S.P."/>
            <person name="Baruah I.K."/>
            <person name="Amoako-Attah I."/>
            <person name="Bukari Y."/>
            <person name="Meinhardt L.W."/>
            <person name="Bailey B.A."/>
        </authorList>
    </citation>
    <scope>NUCLEOTIDE SEQUENCE [LARGE SCALE GENOMIC DNA]</scope>
    <source>
        <strain evidence="2 3">GH-76</strain>
    </source>
</reference>
<sequence length="153" mass="16796">MLSLISAALTLLFDVLSRQFLPKPRLYVIVALGVNNAHEGMAADFALLRSITSAHPSYDAKYSKWFGTFDTQVLYGEKSKTKDLNPSKTGAPSKSVYPNEFESALQKITQEATQLDKILIVLMNCGAFCNIWWPLLVAPPGAHAQPPQISSRG</sequence>
<comment type="caution">
    <text evidence="2">The sequence shown here is derived from an EMBL/GenBank/DDBJ whole genome shotgun (WGS) entry which is preliminary data.</text>
</comment>
<keyword evidence="3" id="KW-1185">Reference proteome</keyword>
<name>A0ABR3FGE8_9AGAR</name>
<accession>A0ABR3FGE8</accession>
<organism evidence="2 3">
    <name type="scientific">Marasmius crinis-equi</name>
    <dbReference type="NCBI Taxonomy" id="585013"/>
    <lineage>
        <taxon>Eukaryota</taxon>
        <taxon>Fungi</taxon>
        <taxon>Dikarya</taxon>
        <taxon>Basidiomycota</taxon>
        <taxon>Agaricomycotina</taxon>
        <taxon>Agaricomycetes</taxon>
        <taxon>Agaricomycetidae</taxon>
        <taxon>Agaricales</taxon>
        <taxon>Marasmiineae</taxon>
        <taxon>Marasmiaceae</taxon>
        <taxon>Marasmius</taxon>
    </lineage>
</organism>